<dbReference type="EMBL" id="BGZK01000162">
    <property type="protein sequence ID" value="GBP24500.1"/>
    <property type="molecule type" value="Genomic_DNA"/>
</dbReference>
<sequence>MNKRPGRARAIKMKYAHECARLRGSVGIGLFAARRRPLSARIDAEATRTYEKESCNSIGNLPIIYAQIRISVEKTGSLRQEKKNSIYVDTPVPRLARARSRYKQTPQTDTATA</sequence>
<organism evidence="1 2">
    <name type="scientific">Eumeta variegata</name>
    <name type="common">Bagworm moth</name>
    <name type="synonym">Eumeta japonica</name>
    <dbReference type="NCBI Taxonomy" id="151549"/>
    <lineage>
        <taxon>Eukaryota</taxon>
        <taxon>Metazoa</taxon>
        <taxon>Ecdysozoa</taxon>
        <taxon>Arthropoda</taxon>
        <taxon>Hexapoda</taxon>
        <taxon>Insecta</taxon>
        <taxon>Pterygota</taxon>
        <taxon>Neoptera</taxon>
        <taxon>Endopterygota</taxon>
        <taxon>Lepidoptera</taxon>
        <taxon>Glossata</taxon>
        <taxon>Ditrysia</taxon>
        <taxon>Tineoidea</taxon>
        <taxon>Psychidae</taxon>
        <taxon>Oiketicinae</taxon>
        <taxon>Eumeta</taxon>
    </lineage>
</organism>
<evidence type="ECO:0000313" key="1">
    <source>
        <dbReference type="EMBL" id="GBP24500.1"/>
    </source>
</evidence>
<comment type="caution">
    <text evidence="1">The sequence shown here is derived from an EMBL/GenBank/DDBJ whole genome shotgun (WGS) entry which is preliminary data.</text>
</comment>
<evidence type="ECO:0000313" key="2">
    <source>
        <dbReference type="Proteomes" id="UP000299102"/>
    </source>
</evidence>
<accession>A0A4C1UEE0</accession>
<dbReference type="AlphaFoldDB" id="A0A4C1UEE0"/>
<name>A0A4C1UEE0_EUMVA</name>
<proteinExistence type="predicted"/>
<reference evidence="1 2" key="1">
    <citation type="journal article" date="2019" name="Commun. Biol.">
        <title>The bagworm genome reveals a unique fibroin gene that provides high tensile strength.</title>
        <authorList>
            <person name="Kono N."/>
            <person name="Nakamura H."/>
            <person name="Ohtoshi R."/>
            <person name="Tomita M."/>
            <person name="Numata K."/>
            <person name="Arakawa K."/>
        </authorList>
    </citation>
    <scope>NUCLEOTIDE SEQUENCE [LARGE SCALE GENOMIC DNA]</scope>
</reference>
<gene>
    <name evidence="1" type="ORF">EVAR_20824_1</name>
</gene>
<keyword evidence="2" id="KW-1185">Reference proteome</keyword>
<protein>
    <submittedName>
        <fullName evidence="1">Uncharacterized protein</fullName>
    </submittedName>
</protein>
<dbReference type="Proteomes" id="UP000299102">
    <property type="component" value="Unassembled WGS sequence"/>
</dbReference>